<organism evidence="5 6">
    <name type="scientific">Trueperella bialowiezensis</name>
    <dbReference type="NCBI Taxonomy" id="312285"/>
    <lineage>
        <taxon>Bacteria</taxon>
        <taxon>Bacillati</taxon>
        <taxon>Actinomycetota</taxon>
        <taxon>Actinomycetes</taxon>
        <taxon>Actinomycetales</taxon>
        <taxon>Actinomycetaceae</taxon>
        <taxon>Trueperella</taxon>
    </lineage>
</organism>
<keyword evidence="3" id="KW-0732">Signal</keyword>
<dbReference type="SUPFAM" id="SSF53822">
    <property type="entry name" value="Periplasmic binding protein-like I"/>
    <property type="match status" value="1"/>
</dbReference>
<evidence type="ECO:0000256" key="3">
    <source>
        <dbReference type="ARBA" id="ARBA00022729"/>
    </source>
</evidence>
<evidence type="ECO:0000256" key="1">
    <source>
        <dbReference type="ARBA" id="ARBA00004196"/>
    </source>
</evidence>
<dbReference type="InterPro" id="IPR025997">
    <property type="entry name" value="SBP_2_dom"/>
</dbReference>
<comment type="similarity">
    <text evidence="2">Belongs to the bacterial solute-binding protein 2 family.</text>
</comment>
<dbReference type="Gene3D" id="3.40.50.2300">
    <property type="match status" value="2"/>
</dbReference>
<dbReference type="PANTHER" id="PTHR46847:SF1">
    <property type="entry name" value="D-ALLOSE-BINDING PERIPLASMIC PROTEIN-RELATED"/>
    <property type="match status" value="1"/>
</dbReference>
<dbReference type="CDD" id="cd20005">
    <property type="entry name" value="PBP1_ABC_sugar_binding-like"/>
    <property type="match status" value="1"/>
</dbReference>
<dbReference type="Pfam" id="PF13407">
    <property type="entry name" value="Peripla_BP_4"/>
    <property type="match status" value="1"/>
</dbReference>
<dbReference type="EMBL" id="LR134476">
    <property type="protein sequence ID" value="VEI13426.1"/>
    <property type="molecule type" value="Genomic_DNA"/>
</dbReference>
<proteinExistence type="inferred from homology"/>
<name>A0A3S4VAT2_9ACTO</name>
<gene>
    <name evidence="5" type="primary">alsB</name>
    <name evidence="5" type="ORF">NCTC13354_01141</name>
</gene>
<evidence type="ECO:0000259" key="4">
    <source>
        <dbReference type="Pfam" id="PF13407"/>
    </source>
</evidence>
<dbReference type="GO" id="GO:0030246">
    <property type="term" value="F:carbohydrate binding"/>
    <property type="evidence" value="ECO:0007669"/>
    <property type="project" value="UniProtKB-ARBA"/>
</dbReference>
<reference evidence="5 6" key="1">
    <citation type="submission" date="2018-12" db="EMBL/GenBank/DDBJ databases">
        <authorList>
            <consortium name="Pathogen Informatics"/>
        </authorList>
    </citation>
    <scope>NUCLEOTIDE SEQUENCE [LARGE SCALE GENOMIC DNA]</scope>
    <source>
        <strain evidence="5 6">NCTC13354</strain>
    </source>
</reference>
<dbReference type="PANTHER" id="PTHR46847">
    <property type="entry name" value="D-ALLOSE-BINDING PERIPLASMIC PROTEIN-RELATED"/>
    <property type="match status" value="1"/>
</dbReference>
<evidence type="ECO:0000256" key="2">
    <source>
        <dbReference type="ARBA" id="ARBA00007639"/>
    </source>
</evidence>
<dbReference type="AlphaFoldDB" id="A0A3S4VAT2"/>
<accession>A0A3S4VAT2</accession>
<dbReference type="KEGG" id="tbw:NCTC13354_01141"/>
<dbReference type="InterPro" id="IPR028082">
    <property type="entry name" value="Peripla_BP_I"/>
</dbReference>
<dbReference type="OrthoDB" id="9800520at2"/>
<evidence type="ECO:0000313" key="6">
    <source>
        <dbReference type="Proteomes" id="UP000269542"/>
    </source>
</evidence>
<dbReference type="GO" id="GO:0030313">
    <property type="term" value="C:cell envelope"/>
    <property type="evidence" value="ECO:0007669"/>
    <property type="project" value="UniProtKB-SubCell"/>
</dbReference>
<comment type="subcellular location">
    <subcellularLocation>
        <location evidence="1">Cell envelope</location>
    </subcellularLocation>
</comment>
<dbReference type="Proteomes" id="UP000269542">
    <property type="component" value="Chromosome"/>
</dbReference>
<sequence>MGMVYAKKEGIGKRSGWRRGARRAKVCALLAALAVALAGCAGLGERLTDADDKLDIAVVAKGYASPFWAAVKEGSFAAGEDLGVNVTFNGPDTESDVVRQVDQINLAHVMSPDAFVFSALDSSASVIALEQFVESGIPVVAFDSGVPGSDIPVSTVATNNRAAAAAAAAKMIELTGGEGEVAILAQSSTSVTGTDRRDGFIDYLAEHAPNLKVVDVQYNDSDQAKAEQQASAIIQARPNLDGIFATDDDGAVAAAQTARRAGADVHVIGFDSGAVQVQLIREGAMAGSVTQNPYMMGYMAVETAVKAARGEEVEKVIDSGFYWYDATNWQDEEIQKAIYD</sequence>
<keyword evidence="6" id="KW-1185">Reference proteome</keyword>
<protein>
    <submittedName>
        <fullName evidence="5">D-allose-binding periplasmic protein</fullName>
    </submittedName>
</protein>
<evidence type="ECO:0000313" key="5">
    <source>
        <dbReference type="EMBL" id="VEI13426.1"/>
    </source>
</evidence>
<feature type="domain" description="Periplasmic binding protein" evidence="4">
    <location>
        <begin position="56"/>
        <end position="312"/>
    </location>
</feature>